<sequence length="48" mass="5172">MGRIIKLLFKLLLWLAVLGFIGLAGYAYLGDLTPDQAPVSLPVTLDAN</sequence>
<keyword evidence="1" id="KW-0812">Transmembrane</keyword>
<evidence type="ECO:0000313" key="2">
    <source>
        <dbReference type="EMBL" id="EEW26024.1"/>
    </source>
</evidence>
<gene>
    <name evidence="2" type="ORF">Rsw2DRAFT_1095</name>
</gene>
<feature type="transmembrane region" description="Helical" evidence="1">
    <location>
        <begin position="7"/>
        <end position="29"/>
    </location>
</feature>
<evidence type="ECO:0000313" key="3">
    <source>
        <dbReference type="Proteomes" id="UP000010121"/>
    </source>
</evidence>
<keyword evidence="1" id="KW-1133">Transmembrane helix</keyword>
<dbReference type="STRING" id="371731.Rsw2DRAFT_1095"/>
<evidence type="ECO:0000256" key="1">
    <source>
        <dbReference type="SAM" id="Phobius"/>
    </source>
</evidence>
<reference evidence="2 3" key="1">
    <citation type="submission" date="2009-08" db="EMBL/GenBank/DDBJ databases">
        <title>The draft genome of Rhodobacter sp. SW2.</title>
        <authorList>
            <consortium name="US DOE Joint Genome Institute (JGI-PGF)"/>
            <person name="Lucas S."/>
            <person name="Copeland A."/>
            <person name="Lapidus A."/>
            <person name="Glavina del Rio T."/>
            <person name="Tice H."/>
            <person name="Bruce D."/>
            <person name="Goodwin L."/>
            <person name="Pitluck S."/>
            <person name="Larimer F."/>
            <person name="Land M.L."/>
            <person name="Hauser L."/>
            <person name="Emerson D."/>
        </authorList>
    </citation>
    <scope>NUCLEOTIDE SEQUENCE [LARGE SCALE GENOMIC DNA]</scope>
    <source>
        <strain evidence="2 3">SW2</strain>
    </source>
</reference>
<accession>C8RZ67</accession>
<organism evidence="2 3">
    <name type="scientific">Rhodobacter ferrooxidans</name>
    <dbReference type="NCBI Taxonomy" id="371731"/>
    <lineage>
        <taxon>Bacteria</taxon>
        <taxon>Pseudomonadati</taxon>
        <taxon>Pseudomonadota</taxon>
        <taxon>Alphaproteobacteria</taxon>
        <taxon>Rhodobacterales</taxon>
        <taxon>Rhodobacter group</taxon>
        <taxon>Rhodobacter</taxon>
    </lineage>
</organism>
<dbReference type="RefSeq" id="WP_008028864.1">
    <property type="nucleotide sequence ID" value="NZ_ACYY01000005.1"/>
</dbReference>
<proteinExistence type="predicted"/>
<comment type="caution">
    <text evidence="2">The sequence shown here is derived from an EMBL/GenBank/DDBJ whole genome shotgun (WGS) entry which is preliminary data.</text>
</comment>
<dbReference type="Proteomes" id="UP000010121">
    <property type="component" value="Unassembled WGS sequence"/>
</dbReference>
<name>C8RZ67_9RHOB</name>
<protein>
    <submittedName>
        <fullName evidence="2">Uncharacterized protein</fullName>
    </submittedName>
</protein>
<dbReference type="OrthoDB" id="7876346at2"/>
<dbReference type="EMBL" id="ACYY01000005">
    <property type="protein sequence ID" value="EEW26024.1"/>
    <property type="molecule type" value="Genomic_DNA"/>
</dbReference>
<keyword evidence="1" id="KW-0472">Membrane</keyword>
<keyword evidence="3" id="KW-1185">Reference proteome</keyword>
<dbReference type="AlphaFoldDB" id="C8RZ67"/>